<protein>
    <submittedName>
        <fullName evidence="2">Putative lipoprotein</fullName>
    </submittedName>
</protein>
<organism evidence="2 3">
    <name type="scientific">Hylemonella gracilis ATCC 19624</name>
    <dbReference type="NCBI Taxonomy" id="887062"/>
    <lineage>
        <taxon>Bacteria</taxon>
        <taxon>Pseudomonadati</taxon>
        <taxon>Pseudomonadota</taxon>
        <taxon>Betaproteobacteria</taxon>
        <taxon>Burkholderiales</taxon>
        <taxon>Comamonadaceae</taxon>
        <taxon>Hylemonella</taxon>
    </lineage>
</organism>
<dbReference type="EMBL" id="AEGR01000052">
    <property type="protein sequence ID" value="EGI77157.1"/>
    <property type="molecule type" value="Genomic_DNA"/>
</dbReference>
<sequence>MTHSMKYSTLNPLVCALALTLGGCISAPDVVLVDRATALEEQAAGSFEELELRLARAGMNPTPVPLTPNQLEDLGMQAPPLVDRLNKTPADRVDELLRRHCIGEGNDGLLADTRRDCKAGRMTAEDTALVQRVNSARQQLWAWMREQKSRTVPQVSADDLRMRWQRVHAQGVVCGALVQAADGSWGEKTC</sequence>
<evidence type="ECO:0000313" key="3">
    <source>
        <dbReference type="Proteomes" id="UP000016368"/>
    </source>
</evidence>
<evidence type="ECO:0000313" key="2">
    <source>
        <dbReference type="EMBL" id="EGI77157.1"/>
    </source>
</evidence>
<comment type="caution">
    <text evidence="2">The sequence shown here is derived from an EMBL/GenBank/DDBJ whole genome shotgun (WGS) entry which is preliminary data.</text>
</comment>
<accession>F3KST8</accession>
<dbReference type="Proteomes" id="UP000016368">
    <property type="component" value="Unassembled WGS sequence"/>
</dbReference>
<dbReference type="STRING" id="887062.HGR_07586"/>
<feature type="signal peptide" evidence="1">
    <location>
        <begin position="1"/>
        <end position="27"/>
    </location>
</feature>
<dbReference type="AlphaFoldDB" id="F3KST8"/>
<gene>
    <name evidence="2" type="ORF">HGR_07586</name>
</gene>
<dbReference type="eggNOG" id="ENOG5033UY5">
    <property type="taxonomic scope" value="Bacteria"/>
</dbReference>
<name>F3KST8_9BURK</name>
<keyword evidence="3" id="KW-1185">Reference proteome</keyword>
<keyword evidence="2" id="KW-0449">Lipoprotein</keyword>
<feature type="chain" id="PRO_5003296849" evidence="1">
    <location>
        <begin position="28"/>
        <end position="190"/>
    </location>
</feature>
<dbReference type="PROSITE" id="PS51257">
    <property type="entry name" value="PROKAR_LIPOPROTEIN"/>
    <property type="match status" value="1"/>
</dbReference>
<proteinExistence type="predicted"/>
<keyword evidence="1" id="KW-0732">Signal</keyword>
<reference evidence="2 3" key="1">
    <citation type="journal article" date="2011" name="EMBO J.">
        <title>Structural diversity of bacterial flagellar motors.</title>
        <authorList>
            <person name="Chen S."/>
            <person name="Beeby M."/>
            <person name="Murphy G.E."/>
            <person name="Leadbetter J.R."/>
            <person name="Hendrixson D.R."/>
            <person name="Briegel A."/>
            <person name="Li Z."/>
            <person name="Shi J."/>
            <person name="Tocheva E.I."/>
            <person name="Muller A."/>
            <person name="Dobro M.J."/>
            <person name="Jensen G.J."/>
        </authorList>
    </citation>
    <scope>NUCLEOTIDE SEQUENCE [LARGE SCALE GENOMIC DNA]</scope>
    <source>
        <strain evidence="2 3">ATCC 19624</strain>
    </source>
</reference>
<evidence type="ECO:0000256" key="1">
    <source>
        <dbReference type="SAM" id="SignalP"/>
    </source>
</evidence>